<evidence type="ECO:0000256" key="7">
    <source>
        <dbReference type="PIRSR" id="PIRSR602401-1"/>
    </source>
</evidence>
<reference evidence="10 11" key="1">
    <citation type="submission" date="2019-06" db="EMBL/GenBank/DDBJ databases">
        <title>Micromonospora ordensis sp. nov., isolated from deep marine sediment.</title>
        <authorList>
            <person name="Veyisoglu A."/>
            <person name="Carro L."/>
            <person name="Klenk H.-P."/>
            <person name="Sahin N."/>
        </authorList>
    </citation>
    <scope>NUCLEOTIDE SEQUENCE [LARGE SCALE GENOMIC DNA]</scope>
    <source>
        <strain evidence="10 11">S2509</strain>
    </source>
</reference>
<evidence type="ECO:0000256" key="9">
    <source>
        <dbReference type="SAM" id="MobiDB-lite"/>
    </source>
</evidence>
<comment type="similarity">
    <text evidence="1 8">Belongs to the cytochrome P450 family.</text>
</comment>
<dbReference type="Proteomes" id="UP000306145">
    <property type="component" value="Unassembled WGS sequence"/>
</dbReference>
<dbReference type="PROSITE" id="PS00086">
    <property type="entry name" value="CYTOCHROME_P450"/>
    <property type="match status" value="1"/>
</dbReference>
<keyword evidence="2 7" id="KW-0349">Heme</keyword>
<evidence type="ECO:0000256" key="2">
    <source>
        <dbReference type="ARBA" id="ARBA00022617"/>
    </source>
</evidence>
<dbReference type="Pfam" id="PF00067">
    <property type="entry name" value="p450"/>
    <property type="match status" value="1"/>
</dbReference>
<dbReference type="AlphaFoldDB" id="A0A5C4QTV9"/>
<dbReference type="GO" id="GO:0004497">
    <property type="term" value="F:monooxygenase activity"/>
    <property type="evidence" value="ECO:0007669"/>
    <property type="project" value="UniProtKB-KW"/>
</dbReference>
<evidence type="ECO:0000313" key="11">
    <source>
        <dbReference type="Proteomes" id="UP000306145"/>
    </source>
</evidence>
<evidence type="ECO:0000313" key="10">
    <source>
        <dbReference type="EMBL" id="TNH27990.1"/>
    </source>
</evidence>
<keyword evidence="4 8" id="KW-0560">Oxidoreductase</keyword>
<evidence type="ECO:0000256" key="6">
    <source>
        <dbReference type="ARBA" id="ARBA00023033"/>
    </source>
</evidence>
<dbReference type="RefSeq" id="WP_139585222.1">
    <property type="nucleotide sequence ID" value="NZ_VDFY01000162.1"/>
</dbReference>
<dbReference type="InterPro" id="IPR017972">
    <property type="entry name" value="Cyt_P450_CS"/>
</dbReference>
<dbReference type="EMBL" id="VDFY01000162">
    <property type="protein sequence ID" value="TNH27990.1"/>
    <property type="molecule type" value="Genomic_DNA"/>
</dbReference>
<feature type="region of interest" description="Disordered" evidence="9">
    <location>
        <begin position="1"/>
        <end position="29"/>
    </location>
</feature>
<dbReference type="SUPFAM" id="SSF48264">
    <property type="entry name" value="Cytochrome P450"/>
    <property type="match status" value="1"/>
</dbReference>
<organism evidence="10 11">
    <name type="scientific">Micromonospora orduensis</name>
    <dbReference type="NCBI Taxonomy" id="1420891"/>
    <lineage>
        <taxon>Bacteria</taxon>
        <taxon>Bacillati</taxon>
        <taxon>Actinomycetota</taxon>
        <taxon>Actinomycetes</taxon>
        <taxon>Micromonosporales</taxon>
        <taxon>Micromonosporaceae</taxon>
        <taxon>Micromonospora</taxon>
    </lineage>
</organism>
<name>A0A5C4QTV9_9ACTN</name>
<evidence type="ECO:0000256" key="3">
    <source>
        <dbReference type="ARBA" id="ARBA00022723"/>
    </source>
</evidence>
<feature type="binding site" description="axial binding residue" evidence="7">
    <location>
        <position position="414"/>
    </location>
    <ligand>
        <name>heme</name>
        <dbReference type="ChEBI" id="CHEBI:30413"/>
    </ligand>
    <ligandPart>
        <name>Fe</name>
        <dbReference type="ChEBI" id="CHEBI:18248"/>
    </ligandPart>
</feature>
<dbReference type="CDD" id="cd20620">
    <property type="entry name" value="CYP132-like"/>
    <property type="match status" value="1"/>
</dbReference>
<dbReference type="InterPro" id="IPR050196">
    <property type="entry name" value="Cytochrome_P450_Monoox"/>
</dbReference>
<keyword evidence="5 7" id="KW-0408">Iron</keyword>
<comment type="cofactor">
    <cofactor evidence="7">
        <name>heme</name>
        <dbReference type="ChEBI" id="CHEBI:30413"/>
    </cofactor>
</comment>
<dbReference type="InterPro" id="IPR002401">
    <property type="entry name" value="Cyt_P450_E_grp-I"/>
</dbReference>
<evidence type="ECO:0000256" key="5">
    <source>
        <dbReference type="ARBA" id="ARBA00023004"/>
    </source>
</evidence>
<dbReference type="PANTHER" id="PTHR24291">
    <property type="entry name" value="CYTOCHROME P450 FAMILY 4"/>
    <property type="match status" value="1"/>
</dbReference>
<keyword evidence="11" id="KW-1185">Reference proteome</keyword>
<gene>
    <name evidence="10" type="ORF">FHG89_16215</name>
</gene>
<dbReference type="Gene3D" id="1.10.630.10">
    <property type="entry name" value="Cytochrome P450"/>
    <property type="match status" value="1"/>
</dbReference>
<dbReference type="PANTHER" id="PTHR24291:SF50">
    <property type="entry name" value="BIFUNCTIONAL ALBAFLAVENONE MONOOXYGENASE_TERPENE SYNTHASE"/>
    <property type="match status" value="1"/>
</dbReference>
<protein>
    <submittedName>
        <fullName evidence="10">Cytochrome P450</fullName>
    </submittedName>
</protein>
<keyword evidence="6 8" id="KW-0503">Monooxygenase</keyword>
<keyword evidence="3 7" id="KW-0479">Metal-binding</keyword>
<dbReference type="OrthoDB" id="7376058at2"/>
<dbReference type="InterPro" id="IPR036396">
    <property type="entry name" value="Cyt_P450_sf"/>
</dbReference>
<proteinExistence type="inferred from homology"/>
<accession>A0A5C4QTV9</accession>
<evidence type="ECO:0000256" key="8">
    <source>
        <dbReference type="RuleBase" id="RU000461"/>
    </source>
</evidence>
<dbReference type="PRINTS" id="PR00463">
    <property type="entry name" value="EP450I"/>
</dbReference>
<comment type="caution">
    <text evidence="10">The sequence shown here is derived from an EMBL/GenBank/DDBJ whole genome shotgun (WGS) entry which is preliminary data.</text>
</comment>
<dbReference type="GO" id="GO:0020037">
    <property type="term" value="F:heme binding"/>
    <property type="evidence" value="ECO:0007669"/>
    <property type="project" value="InterPro"/>
</dbReference>
<dbReference type="GO" id="GO:0005506">
    <property type="term" value="F:iron ion binding"/>
    <property type="evidence" value="ECO:0007669"/>
    <property type="project" value="InterPro"/>
</dbReference>
<sequence>MTIANGADQTPKNPARRAAGGRRTYPGPPPWATPALLRKLWGDRLGLLSDAAREYGDVVRFAMGPKTLYFFNHPDHARHVLADNAANYHKGLGLAEARRRILGDGLLTSEGETWRGQRRVISPAFRRERIAGFTGVVAEAGAQLTQRLEARSGNVVDVAEEMTALTMDVLGRTLLDVDLSPLSFLGSAFEATQEQAMFEMVTLGAVPLWLPLPRHRRFRAAKRQIEDAVRTLVASRERGTGTDGSDLMSVLLRVAEREQDTDARWRGLRDQIITMLLAGHETTASTLSWAWYLLSRHPEAAERLRAEAVAVLGDRTPEYADLTRLPYTTMVIQETMRLYPAVWGLPRVALAADEIGGYPVPAGADIMISPYTLHRHRDFWDEPDQFRPERFASDAPAVAHRYAYIPFGAGPRVCVGSHLGMLEATIIAAMVARRFRFEFAGPTDPVPEAMLSLRIRGGLPVRVRPA</sequence>
<dbReference type="GO" id="GO:0016705">
    <property type="term" value="F:oxidoreductase activity, acting on paired donors, with incorporation or reduction of molecular oxygen"/>
    <property type="evidence" value="ECO:0007669"/>
    <property type="project" value="InterPro"/>
</dbReference>
<evidence type="ECO:0000256" key="4">
    <source>
        <dbReference type="ARBA" id="ARBA00023002"/>
    </source>
</evidence>
<evidence type="ECO:0000256" key="1">
    <source>
        <dbReference type="ARBA" id="ARBA00010617"/>
    </source>
</evidence>
<dbReference type="InterPro" id="IPR001128">
    <property type="entry name" value="Cyt_P450"/>
</dbReference>
<dbReference type="PRINTS" id="PR00385">
    <property type="entry name" value="P450"/>
</dbReference>